<organism evidence="2 3">
    <name type="scientific">Taxus chinensis</name>
    <name type="common">Chinese yew</name>
    <name type="synonym">Taxus wallichiana var. chinensis</name>
    <dbReference type="NCBI Taxonomy" id="29808"/>
    <lineage>
        <taxon>Eukaryota</taxon>
        <taxon>Viridiplantae</taxon>
        <taxon>Streptophyta</taxon>
        <taxon>Embryophyta</taxon>
        <taxon>Tracheophyta</taxon>
        <taxon>Spermatophyta</taxon>
        <taxon>Pinopsida</taxon>
        <taxon>Pinidae</taxon>
        <taxon>Conifers II</taxon>
        <taxon>Cupressales</taxon>
        <taxon>Taxaceae</taxon>
        <taxon>Taxus</taxon>
    </lineage>
</organism>
<evidence type="ECO:0000313" key="3">
    <source>
        <dbReference type="Proteomes" id="UP000824469"/>
    </source>
</evidence>
<accession>A0AA38CL43</accession>
<reference evidence="2 3" key="1">
    <citation type="journal article" date="2021" name="Nat. Plants">
        <title>The Taxus genome provides insights into paclitaxel biosynthesis.</title>
        <authorList>
            <person name="Xiong X."/>
            <person name="Gou J."/>
            <person name="Liao Q."/>
            <person name="Li Y."/>
            <person name="Zhou Q."/>
            <person name="Bi G."/>
            <person name="Li C."/>
            <person name="Du R."/>
            <person name="Wang X."/>
            <person name="Sun T."/>
            <person name="Guo L."/>
            <person name="Liang H."/>
            <person name="Lu P."/>
            <person name="Wu Y."/>
            <person name="Zhang Z."/>
            <person name="Ro D.K."/>
            <person name="Shang Y."/>
            <person name="Huang S."/>
            <person name="Yan J."/>
        </authorList>
    </citation>
    <scope>NUCLEOTIDE SEQUENCE [LARGE SCALE GENOMIC DNA]</scope>
    <source>
        <strain evidence="2">Ta-2019</strain>
    </source>
</reference>
<proteinExistence type="predicted"/>
<sequence>GHRASRQGHGEATISRRLALGEVPSKGRSRLMVGGEMLAGCRTGAEDEEET</sequence>
<evidence type="ECO:0000313" key="2">
    <source>
        <dbReference type="EMBL" id="KAH9303576.1"/>
    </source>
</evidence>
<keyword evidence="3" id="KW-1185">Reference proteome</keyword>
<dbReference type="EMBL" id="JAHRHJ020000008">
    <property type="protein sequence ID" value="KAH9303576.1"/>
    <property type="molecule type" value="Genomic_DNA"/>
</dbReference>
<dbReference type="AlphaFoldDB" id="A0AA38CL43"/>
<gene>
    <name evidence="2" type="ORF">KI387_007980</name>
</gene>
<comment type="caution">
    <text evidence="2">The sequence shown here is derived from an EMBL/GenBank/DDBJ whole genome shotgun (WGS) entry which is preliminary data.</text>
</comment>
<evidence type="ECO:0000256" key="1">
    <source>
        <dbReference type="SAM" id="MobiDB-lite"/>
    </source>
</evidence>
<dbReference type="Proteomes" id="UP000824469">
    <property type="component" value="Unassembled WGS sequence"/>
</dbReference>
<protein>
    <submittedName>
        <fullName evidence="2">Uncharacterized protein</fullName>
    </submittedName>
</protein>
<feature type="non-terminal residue" evidence="2">
    <location>
        <position position="1"/>
    </location>
</feature>
<name>A0AA38CL43_TAXCH</name>
<feature type="region of interest" description="Disordered" evidence="1">
    <location>
        <begin position="1"/>
        <end position="21"/>
    </location>
</feature>
<feature type="non-terminal residue" evidence="2">
    <location>
        <position position="51"/>
    </location>
</feature>